<dbReference type="InterPro" id="IPR037027">
    <property type="entry name" value="YqgF/RNaseH-like_dom_sf"/>
</dbReference>
<dbReference type="Proteomes" id="UP000245790">
    <property type="component" value="Unassembled WGS sequence"/>
</dbReference>
<dbReference type="EC" id="3.1.-.-" evidence="5"/>
<comment type="function">
    <text evidence="5">Could be a nuclease involved in processing of the 5'-end of pre-16S rRNA.</text>
</comment>
<dbReference type="Pfam" id="PF03652">
    <property type="entry name" value="RuvX"/>
    <property type="match status" value="1"/>
</dbReference>
<dbReference type="RefSeq" id="WP_109764739.1">
    <property type="nucleotide sequence ID" value="NZ_QGGU01000012.1"/>
</dbReference>
<feature type="domain" description="YqgF/RNase H-like" evidence="6">
    <location>
        <begin position="11"/>
        <end position="111"/>
    </location>
</feature>
<dbReference type="NCBIfam" id="TIGR00250">
    <property type="entry name" value="RNAse_H_YqgF"/>
    <property type="match status" value="1"/>
</dbReference>
<dbReference type="InterPro" id="IPR006641">
    <property type="entry name" value="YqgF/RNaseH-like_dom"/>
</dbReference>
<dbReference type="PANTHER" id="PTHR33317">
    <property type="entry name" value="POLYNUCLEOTIDYL TRANSFERASE, RIBONUCLEASE H-LIKE SUPERFAMILY PROTEIN"/>
    <property type="match status" value="1"/>
</dbReference>
<name>A0A316FGH1_9GAMM</name>
<proteinExistence type="inferred from homology"/>
<dbReference type="PANTHER" id="PTHR33317:SF4">
    <property type="entry name" value="POLYNUCLEOTIDYL TRANSFERASE, RIBONUCLEASE H-LIKE SUPERFAMILY PROTEIN"/>
    <property type="match status" value="1"/>
</dbReference>
<dbReference type="EMBL" id="QGGU01000012">
    <property type="protein sequence ID" value="PWK46870.1"/>
    <property type="molecule type" value="Genomic_DNA"/>
</dbReference>
<evidence type="ECO:0000313" key="8">
    <source>
        <dbReference type="Proteomes" id="UP000245790"/>
    </source>
</evidence>
<gene>
    <name evidence="7" type="ORF">C8D97_112107</name>
</gene>
<organism evidence="7 8">
    <name type="scientific">Pleionea mediterranea</name>
    <dbReference type="NCBI Taxonomy" id="523701"/>
    <lineage>
        <taxon>Bacteria</taxon>
        <taxon>Pseudomonadati</taxon>
        <taxon>Pseudomonadota</taxon>
        <taxon>Gammaproteobacteria</taxon>
        <taxon>Oceanospirillales</taxon>
        <taxon>Pleioneaceae</taxon>
        <taxon>Pleionea</taxon>
    </lineage>
</organism>
<keyword evidence="4 5" id="KW-0378">Hydrolase</keyword>
<accession>A0A316FGH1</accession>
<dbReference type="CDD" id="cd16964">
    <property type="entry name" value="YqgF"/>
    <property type="match status" value="1"/>
</dbReference>
<dbReference type="OrthoDB" id="9796140at2"/>
<dbReference type="AlphaFoldDB" id="A0A316FGH1"/>
<protein>
    <recommendedName>
        <fullName evidence="5">Putative pre-16S rRNA nuclease</fullName>
        <ecNumber evidence="5">3.1.-.-</ecNumber>
    </recommendedName>
</protein>
<reference evidence="7 8" key="1">
    <citation type="submission" date="2018-05" db="EMBL/GenBank/DDBJ databases">
        <title>Genomic Encyclopedia of Type Strains, Phase IV (KMG-IV): sequencing the most valuable type-strain genomes for metagenomic binning, comparative biology and taxonomic classification.</title>
        <authorList>
            <person name="Goeker M."/>
        </authorList>
    </citation>
    <scope>NUCLEOTIDE SEQUENCE [LARGE SCALE GENOMIC DNA]</scope>
    <source>
        <strain evidence="7 8">DSM 25350</strain>
    </source>
</reference>
<dbReference type="FunFam" id="3.30.420.140:FF:000002">
    <property type="entry name" value="Putative pre-16S rRNA nuclease"/>
    <property type="match status" value="1"/>
</dbReference>
<evidence type="ECO:0000256" key="5">
    <source>
        <dbReference type="HAMAP-Rule" id="MF_00651"/>
    </source>
</evidence>
<evidence type="ECO:0000256" key="1">
    <source>
        <dbReference type="ARBA" id="ARBA00022490"/>
    </source>
</evidence>
<keyword evidence="8" id="KW-1185">Reference proteome</keyword>
<dbReference type="SUPFAM" id="SSF53098">
    <property type="entry name" value="Ribonuclease H-like"/>
    <property type="match status" value="1"/>
</dbReference>
<comment type="subcellular location">
    <subcellularLocation>
        <location evidence="5">Cytoplasm</location>
    </subcellularLocation>
</comment>
<dbReference type="SMART" id="SM00732">
    <property type="entry name" value="YqgFc"/>
    <property type="match status" value="1"/>
</dbReference>
<comment type="caution">
    <text evidence="7">The sequence shown here is derived from an EMBL/GenBank/DDBJ whole genome shotgun (WGS) entry which is preliminary data.</text>
</comment>
<keyword evidence="2 5" id="KW-0690">Ribosome biogenesis</keyword>
<dbReference type="GO" id="GO:0004518">
    <property type="term" value="F:nuclease activity"/>
    <property type="evidence" value="ECO:0007669"/>
    <property type="project" value="UniProtKB-KW"/>
</dbReference>
<evidence type="ECO:0000256" key="2">
    <source>
        <dbReference type="ARBA" id="ARBA00022517"/>
    </source>
</evidence>
<dbReference type="Gene3D" id="3.30.420.140">
    <property type="entry name" value="YqgF/RNase H-like domain"/>
    <property type="match status" value="1"/>
</dbReference>
<evidence type="ECO:0000256" key="4">
    <source>
        <dbReference type="ARBA" id="ARBA00022801"/>
    </source>
</evidence>
<keyword evidence="3 5" id="KW-0540">Nuclease</keyword>
<dbReference type="GO" id="GO:0016788">
    <property type="term" value="F:hydrolase activity, acting on ester bonds"/>
    <property type="evidence" value="ECO:0007669"/>
    <property type="project" value="UniProtKB-UniRule"/>
</dbReference>
<keyword evidence="1 5" id="KW-0963">Cytoplasm</keyword>
<evidence type="ECO:0000259" key="6">
    <source>
        <dbReference type="SMART" id="SM00732"/>
    </source>
</evidence>
<dbReference type="InterPro" id="IPR012337">
    <property type="entry name" value="RNaseH-like_sf"/>
</dbReference>
<dbReference type="GO" id="GO:0005829">
    <property type="term" value="C:cytosol"/>
    <property type="evidence" value="ECO:0007669"/>
    <property type="project" value="TreeGrafter"/>
</dbReference>
<evidence type="ECO:0000313" key="7">
    <source>
        <dbReference type="EMBL" id="PWK46870.1"/>
    </source>
</evidence>
<dbReference type="HAMAP" id="MF_00651">
    <property type="entry name" value="Nuclease_YqgF"/>
    <property type="match status" value="1"/>
</dbReference>
<evidence type="ECO:0000256" key="3">
    <source>
        <dbReference type="ARBA" id="ARBA00022722"/>
    </source>
</evidence>
<dbReference type="GO" id="GO:0000967">
    <property type="term" value="P:rRNA 5'-end processing"/>
    <property type="evidence" value="ECO:0007669"/>
    <property type="project" value="UniProtKB-UniRule"/>
</dbReference>
<dbReference type="InterPro" id="IPR005227">
    <property type="entry name" value="YqgF"/>
</dbReference>
<comment type="similarity">
    <text evidence="5">Belongs to the YqgF HJR family.</text>
</comment>
<sequence>MQSTSSNKFYRQLLAFDFGDRSIGVAYGQAITGSARPVSALKATNGQPNWDEVAKLLKTWQPDALVVGCPLNMDGSEQQLTLRARKFAKRLHGRFAIPVEMVDERLSTVEARARLFEQGGYKALEKGAVDNASAVIILESWFAENNE</sequence>